<feature type="transmembrane region" description="Helical" evidence="7">
    <location>
        <begin position="340"/>
        <end position="361"/>
    </location>
</feature>
<feature type="transmembrane region" description="Helical" evidence="7">
    <location>
        <begin position="115"/>
        <end position="137"/>
    </location>
</feature>
<dbReference type="InterPro" id="IPR036259">
    <property type="entry name" value="MFS_trans_sf"/>
</dbReference>
<feature type="region of interest" description="Disordered" evidence="6">
    <location>
        <begin position="1"/>
        <end position="39"/>
    </location>
</feature>
<feature type="transmembrane region" description="Helical" evidence="7">
    <location>
        <begin position="373"/>
        <end position="392"/>
    </location>
</feature>
<dbReference type="GO" id="GO:0016020">
    <property type="term" value="C:membrane"/>
    <property type="evidence" value="ECO:0007669"/>
    <property type="project" value="UniProtKB-SubCell"/>
</dbReference>
<accession>A0A8H6RFN7</accession>
<dbReference type="Gene3D" id="1.20.1250.20">
    <property type="entry name" value="MFS general substrate transporter like domains"/>
    <property type="match status" value="1"/>
</dbReference>
<dbReference type="EMBL" id="JABCIY010000175">
    <property type="protein sequence ID" value="KAF7190084.1"/>
    <property type="molecule type" value="Genomic_DNA"/>
</dbReference>
<feature type="transmembrane region" description="Helical" evidence="7">
    <location>
        <begin position="86"/>
        <end position="109"/>
    </location>
</feature>
<keyword evidence="2" id="KW-0813">Transport</keyword>
<evidence type="ECO:0000256" key="1">
    <source>
        <dbReference type="ARBA" id="ARBA00004141"/>
    </source>
</evidence>
<feature type="transmembrane region" description="Helical" evidence="7">
    <location>
        <begin position="246"/>
        <end position="268"/>
    </location>
</feature>
<feature type="region of interest" description="Disordered" evidence="6">
    <location>
        <begin position="434"/>
        <end position="456"/>
    </location>
</feature>
<comment type="caution">
    <text evidence="8">The sequence shown here is derived from an EMBL/GenBank/DDBJ whole genome shotgun (WGS) entry which is preliminary data.</text>
</comment>
<keyword evidence="4 7" id="KW-1133">Transmembrane helix</keyword>
<organism evidence="8 9">
    <name type="scientific">Pseudocercospora fuligena</name>
    <dbReference type="NCBI Taxonomy" id="685502"/>
    <lineage>
        <taxon>Eukaryota</taxon>
        <taxon>Fungi</taxon>
        <taxon>Dikarya</taxon>
        <taxon>Ascomycota</taxon>
        <taxon>Pezizomycotina</taxon>
        <taxon>Dothideomycetes</taxon>
        <taxon>Dothideomycetidae</taxon>
        <taxon>Mycosphaerellales</taxon>
        <taxon>Mycosphaerellaceae</taxon>
        <taxon>Pseudocercospora</taxon>
    </lineage>
</organism>
<keyword evidence="3 7" id="KW-0812">Transmembrane</keyword>
<dbReference type="AlphaFoldDB" id="A0A8H6RFN7"/>
<dbReference type="GO" id="GO:0022857">
    <property type="term" value="F:transmembrane transporter activity"/>
    <property type="evidence" value="ECO:0007669"/>
    <property type="project" value="InterPro"/>
</dbReference>
<dbReference type="InterPro" id="IPR011701">
    <property type="entry name" value="MFS"/>
</dbReference>
<feature type="transmembrane region" description="Helical" evidence="7">
    <location>
        <begin position="310"/>
        <end position="328"/>
    </location>
</feature>
<protein>
    <submittedName>
        <fullName evidence="8">Putative transporter</fullName>
    </submittedName>
</protein>
<evidence type="ECO:0000256" key="5">
    <source>
        <dbReference type="ARBA" id="ARBA00023136"/>
    </source>
</evidence>
<evidence type="ECO:0000256" key="2">
    <source>
        <dbReference type="ARBA" id="ARBA00022448"/>
    </source>
</evidence>
<sequence>MASQHEKDGNNDAMKELSSTKKTIESKEVGATSVSEVDNQHDEASDKALVWKIDRWLMPLMMFTQMLQNVDSTALGYAAHWHTGRVVGGVVLLWGLTMMTAALTTSFGGLAAQRFVLGALQSVITPAWVLISSIFYLKEEQTFRIVFWWSMNGVSLSFGGLVSYACGHIHVGNMGAWRWRAVTTLWGIVVFLAFPSSPQTAKWLKRHEKDRAVQRLAGNKTGTRNPEIKKYQILEALDPRRDPQGLLLMALIFLNEFVNGGFGIFYALTLKDLGYSNLQTSLLGIALGAAQVFWMVGAASFTLRYKNIRIIMALLALIPAFIGFLLQLVLPAGHFKALKTVAVCLALGYCATCALSFQLPAQNAGGFSKRTTMTSMAFLGYSLGNIIGPHVFYEGQHPRYLTGYVIDLCCFVIQAIILLFMRWWYIKENRKRDELHGPPQADLEDATTDLTDRGNHNFRSIRNSSSVMFKSSADVGQSLSKQDHETKYVGK</sequence>
<dbReference type="Pfam" id="PF07690">
    <property type="entry name" value="MFS_1"/>
    <property type="match status" value="1"/>
</dbReference>
<dbReference type="Proteomes" id="UP000660729">
    <property type="component" value="Unassembled WGS sequence"/>
</dbReference>
<keyword evidence="5 7" id="KW-0472">Membrane</keyword>
<evidence type="ECO:0000256" key="6">
    <source>
        <dbReference type="SAM" id="MobiDB-lite"/>
    </source>
</evidence>
<evidence type="ECO:0000256" key="4">
    <source>
        <dbReference type="ARBA" id="ARBA00022989"/>
    </source>
</evidence>
<dbReference type="SUPFAM" id="SSF103473">
    <property type="entry name" value="MFS general substrate transporter"/>
    <property type="match status" value="1"/>
</dbReference>
<evidence type="ECO:0000256" key="3">
    <source>
        <dbReference type="ARBA" id="ARBA00022692"/>
    </source>
</evidence>
<feature type="transmembrane region" description="Helical" evidence="7">
    <location>
        <begin position="280"/>
        <end position="303"/>
    </location>
</feature>
<gene>
    <name evidence="8" type="ORF">HII31_08415</name>
</gene>
<dbReference type="PANTHER" id="PTHR43791">
    <property type="entry name" value="PERMEASE-RELATED"/>
    <property type="match status" value="1"/>
</dbReference>
<reference evidence="8" key="1">
    <citation type="submission" date="2020-04" db="EMBL/GenBank/DDBJ databases">
        <title>Draft genome resource of the tomato pathogen Pseudocercospora fuligena.</title>
        <authorList>
            <person name="Zaccaron A."/>
        </authorList>
    </citation>
    <scope>NUCLEOTIDE SEQUENCE</scope>
    <source>
        <strain evidence="8">PF001</strain>
    </source>
</reference>
<feature type="compositionally biased region" description="Basic and acidic residues" evidence="6">
    <location>
        <begin position="1"/>
        <end position="28"/>
    </location>
</feature>
<keyword evidence="9" id="KW-1185">Reference proteome</keyword>
<evidence type="ECO:0000313" key="9">
    <source>
        <dbReference type="Proteomes" id="UP000660729"/>
    </source>
</evidence>
<comment type="subcellular location">
    <subcellularLocation>
        <location evidence="1">Membrane</location>
        <topology evidence="1">Multi-pass membrane protein</topology>
    </subcellularLocation>
</comment>
<proteinExistence type="predicted"/>
<dbReference type="PANTHER" id="PTHR43791:SF81">
    <property type="entry name" value="TRANSPORTER, PUTATIVE (AFU_ORTHOLOGUE AFUA_7G01190)-RELATED"/>
    <property type="match status" value="1"/>
</dbReference>
<feature type="transmembrane region" description="Helical" evidence="7">
    <location>
        <begin position="404"/>
        <end position="425"/>
    </location>
</feature>
<feature type="transmembrane region" description="Helical" evidence="7">
    <location>
        <begin position="177"/>
        <end position="196"/>
    </location>
</feature>
<feature type="transmembrane region" description="Helical" evidence="7">
    <location>
        <begin position="149"/>
        <end position="171"/>
    </location>
</feature>
<evidence type="ECO:0000313" key="8">
    <source>
        <dbReference type="EMBL" id="KAF7190084.1"/>
    </source>
</evidence>
<name>A0A8H6RFN7_9PEZI</name>
<dbReference type="OrthoDB" id="5188824at2759"/>
<evidence type="ECO:0000256" key="7">
    <source>
        <dbReference type="SAM" id="Phobius"/>
    </source>
</evidence>